<dbReference type="EMBL" id="GBXM01075955">
    <property type="protein sequence ID" value="JAH32622.1"/>
    <property type="molecule type" value="Transcribed_RNA"/>
</dbReference>
<dbReference type="AlphaFoldDB" id="A0A0E9RUY0"/>
<name>A0A0E9RUY0_ANGAN</name>
<reference evidence="1" key="1">
    <citation type="submission" date="2014-11" db="EMBL/GenBank/DDBJ databases">
        <authorList>
            <person name="Amaro Gonzalez C."/>
        </authorList>
    </citation>
    <scope>NUCLEOTIDE SEQUENCE</scope>
</reference>
<accession>A0A0E9RUY0</accession>
<reference evidence="1" key="2">
    <citation type="journal article" date="2015" name="Fish Shellfish Immunol.">
        <title>Early steps in the European eel (Anguilla anguilla)-Vibrio vulnificus interaction in the gills: Role of the RtxA13 toxin.</title>
        <authorList>
            <person name="Callol A."/>
            <person name="Pajuelo D."/>
            <person name="Ebbesson L."/>
            <person name="Teles M."/>
            <person name="MacKenzie S."/>
            <person name="Amaro C."/>
        </authorList>
    </citation>
    <scope>NUCLEOTIDE SEQUENCE</scope>
</reference>
<evidence type="ECO:0000313" key="1">
    <source>
        <dbReference type="EMBL" id="JAH32622.1"/>
    </source>
</evidence>
<proteinExistence type="predicted"/>
<protein>
    <submittedName>
        <fullName evidence="1">Uncharacterized protein</fullName>
    </submittedName>
</protein>
<sequence>MRESKQHKPFSRPTRRPFFISEILDHLAYYTALEVRWDFPRSFPQLYS</sequence>
<organism evidence="1">
    <name type="scientific">Anguilla anguilla</name>
    <name type="common">European freshwater eel</name>
    <name type="synonym">Muraena anguilla</name>
    <dbReference type="NCBI Taxonomy" id="7936"/>
    <lineage>
        <taxon>Eukaryota</taxon>
        <taxon>Metazoa</taxon>
        <taxon>Chordata</taxon>
        <taxon>Craniata</taxon>
        <taxon>Vertebrata</taxon>
        <taxon>Euteleostomi</taxon>
        <taxon>Actinopterygii</taxon>
        <taxon>Neopterygii</taxon>
        <taxon>Teleostei</taxon>
        <taxon>Anguilliformes</taxon>
        <taxon>Anguillidae</taxon>
        <taxon>Anguilla</taxon>
    </lineage>
</organism>